<name>A0A848KSG3_9NOCA</name>
<organism evidence="7 8">
    <name type="scientific">Antrihabitans stalactiti</name>
    <dbReference type="NCBI Taxonomy" id="2584121"/>
    <lineage>
        <taxon>Bacteria</taxon>
        <taxon>Bacillati</taxon>
        <taxon>Actinomycetota</taxon>
        <taxon>Actinomycetes</taxon>
        <taxon>Mycobacteriales</taxon>
        <taxon>Nocardiaceae</taxon>
        <taxon>Antrihabitans</taxon>
    </lineage>
</organism>
<keyword evidence="4" id="KW-0411">Iron-sulfur</keyword>
<reference evidence="7 8" key="1">
    <citation type="submission" date="2019-05" db="EMBL/GenBank/DDBJ databases">
        <authorList>
            <person name="Lee S.D."/>
        </authorList>
    </citation>
    <scope>NUCLEOTIDE SEQUENCE [LARGE SCALE GENOMIC DNA]</scope>
    <source>
        <strain evidence="7 8">YC2-7</strain>
    </source>
</reference>
<evidence type="ECO:0000259" key="6">
    <source>
        <dbReference type="PROSITE" id="PS51296"/>
    </source>
</evidence>
<dbReference type="GO" id="GO:0004497">
    <property type="term" value="F:monooxygenase activity"/>
    <property type="evidence" value="ECO:0007669"/>
    <property type="project" value="UniProtKB-ARBA"/>
</dbReference>
<proteinExistence type="predicted"/>
<keyword evidence="1" id="KW-0001">2Fe-2S</keyword>
<dbReference type="PROSITE" id="PS51296">
    <property type="entry name" value="RIESKE"/>
    <property type="match status" value="1"/>
</dbReference>
<dbReference type="GO" id="GO:0016020">
    <property type="term" value="C:membrane"/>
    <property type="evidence" value="ECO:0007669"/>
    <property type="project" value="InterPro"/>
</dbReference>
<accession>A0A848KSG3</accession>
<dbReference type="GO" id="GO:0016705">
    <property type="term" value="F:oxidoreductase activity, acting on paired donors, with incorporation or reduction of molecular oxygen"/>
    <property type="evidence" value="ECO:0007669"/>
    <property type="project" value="UniProtKB-ARBA"/>
</dbReference>
<reference evidence="7 8" key="2">
    <citation type="submission" date="2020-06" db="EMBL/GenBank/DDBJ databases">
        <title>Antribacter stalactiti gen. nov., sp. nov., a new member of the family Nacardiaceae isolated from a cave.</title>
        <authorList>
            <person name="Kim I.S."/>
        </authorList>
    </citation>
    <scope>NUCLEOTIDE SEQUENCE [LARGE SCALE GENOMIC DNA]</scope>
    <source>
        <strain evidence="7 8">YC2-7</strain>
    </source>
</reference>
<dbReference type="AlphaFoldDB" id="A0A848KSG3"/>
<keyword evidence="8" id="KW-1185">Reference proteome</keyword>
<dbReference type="PRINTS" id="PR00162">
    <property type="entry name" value="RIESKE"/>
</dbReference>
<dbReference type="InterPro" id="IPR017941">
    <property type="entry name" value="Rieske_2Fe-2S"/>
</dbReference>
<keyword evidence="3" id="KW-0408">Iron</keyword>
<dbReference type="EMBL" id="VCQU01000015">
    <property type="protein sequence ID" value="NMN99190.1"/>
    <property type="molecule type" value="Genomic_DNA"/>
</dbReference>
<keyword evidence="5" id="KW-1015">Disulfide bond</keyword>
<dbReference type="GO" id="GO:0046872">
    <property type="term" value="F:metal ion binding"/>
    <property type="evidence" value="ECO:0007669"/>
    <property type="project" value="UniProtKB-KW"/>
</dbReference>
<sequence length="123" mass="13274">MTIWRLATRVLDSARLLRGLTGRHQSERGLQPGEATIVIGKNKKPVGVFCDAGGRLHAVTAICTHLDWELEFDPGSQAWACPRHGARFATDGAVLSGPARIPLTVTAIPEQLRETRSPRPSAG</sequence>
<dbReference type="Proteomes" id="UP000535543">
    <property type="component" value="Unassembled WGS sequence"/>
</dbReference>
<evidence type="ECO:0000256" key="3">
    <source>
        <dbReference type="ARBA" id="ARBA00023004"/>
    </source>
</evidence>
<evidence type="ECO:0000256" key="5">
    <source>
        <dbReference type="ARBA" id="ARBA00023157"/>
    </source>
</evidence>
<dbReference type="SUPFAM" id="SSF50022">
    <property type="entry name" value="ISP domain"/>
    <property type="match status" value="1"/>
</dbReference>
<dbReference type="RefSeq" id="WP_169594241.1">
    <property type="nucleotide sequence ID" value="NZ_VCQU01000015.1"/>
</dbReference>
<dbReference type="Pfam" id="PF00355">
    <property type="entry name" value="Rieske"/>
    <property type="match status" value="1"/>
</dbReference>
<gene>
    <name evidence="7" type="ORF">FGL95_29625</name>
</gene>
<evidence type="ECO:0000256" key="4">
    <source>
        <dbReference type="ARBA" id="ARBA00023014"/>
    </source>
</evidence>
<evidence type="ECO:0000313" key="8">
    <source>
        <dbReference type="Proteomes" id="UP000535543"/>
    </source>
</evidence>
<keyword evidence="2" id="KW-0479">Metal-binding</keyword>
<evidence type="ECO:0000256" key="1">
    <source>
        <dbReference type="ARBA" id="ARBA00022714"/>
    </source>
</evidence>
<protein>
    <submittedName>
        <fullName evidence="7">Rieske 2Fe-2S domain-containing protein</fullName>
    </submittedName>
</protein>
<evidence type="ECO:0000313" key="7">
    <source>
        <dbReference type="EMBL" id="NMN99190.1"/>
    </source>
</evidence>
<dbReference type="Gene3D" id="2.102.10.10">
    <property type="entry name" value="Rieske [2Fe-2S] iron-sulphur domain"/>
    <property type="match status" value="1"/>
</dbReference>
<dbReference type="InterPro" id="IPR005805">
    <property type="entry name" value="Rieske_Fe-S_prot_C"/>
</dbReference>
<comment type="caution">
    <text evidence="7">The sequence shown here is derived from an EMBL/GenBank/DDBJ whole genome shotgun (WGS) entry which is preliminary data.</text>
</comment>
<dbReference type="GO" id="GO:0051537">
    <property type="term" value="F:2 iron, 2 sulfur cluster binding"/>
    <property type="evidence" value="ECO:0007669"/>
    <property type="project" value="UniProtKB-KW"/>
</dbReference>
<feature type="domain" description="Rieske" evidence="6">
    <location>
        <begin position="22"/>
        <end position="105"/>
    </location>
</feature>
<evidence type="ECO:0000256" key="2">
    <source>
        <dbReference type="ARBA" id="ARBA00022723"/>
    </source>
</evidence>
<dbReference type="InterPro" id="IPR036922">
    <property type="entry name" value="Rieske_2Fe-2S_sf"/>
</dbReference>